<dbReference type="PROSITE" id="PS50844">
    <property type="entry name" value="AFP_LIKE"/>
    <property type="match status" value="1"/>
</dbReference>
<protein>
    <submittedName>
        <fullName evidence="2">N-acetylneuraminate synthase</fullName>
        <ecNumber evidence="2">2.5.1.56</ecNumber>
    </submittedName>
</protein>
<name>A0A4U0FAW6_9BACL</name>
<dbReference type="SUPFAM" id="SSF51269">
    <property type="entry name" value="AFP III-like domain"/>
    <property type="match status" value="1"/>
</dbReference>
<dbReference type="InterPro" id="IPR013132">
    <property type="entry name" value="PseI/NeuA/B-like_N"/>
</dbReference>
<dbReference type="InterPro" id="IPR051690">
    <property type="entry name" value="PseI-like"/>
</dbReference>
<dbReference type="EC" id="2.5.1.56" evidence="2"/>
<dbReference type="EMBL" id="SUPK01000005">
    <property type="protein sequence ID" value="TJY41963.1"/>
    <property type="molecule type" value="Genomic_DNA"/>
</dbReference>
<dbReference type="GO" id="GO:0050462">
    <property type="term" value="F:N-acetylneuraminate synthase activity"/>
    <property type="evidence" value="ECO:0007669"/>
    <property type="project" value="UniProtKB-EC"/>
</dbReference>
<dbReference type="OrthoDB" id="9814210at2"/>
<dbReference type="SUPFAM" id="SSF51569">
    <property type="entry name" value="Aldolase"/>
    <property type="match status" value="1"/>
</dbReference>
<dbReference type="InterPro" id="IPR020007">
    <property type="entry name" value="NeuB/NeuA"/>
</dbReference>
<dbReference type="PANTHER" id="PTHR42966">
    <property type="entry name" value="N-ACETYLNEURAMINATE SYNTHASE"/>
    <property type="match status" value="1"/>
</dbReference>
<reference evidence="2 3" key="1">
    <citation type="submission" date="2019-04" db="EMBL/GenBank/DDBJ databases">
        <title>Cohnella sp. nov., isolated from soil.</title>
        <authorList>
            <person name="Kim W."/>
        </authorList>
    </citation>
    <scope>NUCLEOTIDE SEQUENCE [LARGE SCALE GENOMIC DNA]</scope>
    <source>
        <strain evidence="2 3">CAU 1483</strain>
    </source>
</reference>
<dbReference type="InterPro" id="IPR013974">
    <property type="entry name" value="SAF"/>
</dbReference>
<proteinExistence type="predicted"/>
<evidence type="ECO:0000313" key="3">
    <source>
        <dbReference type="Proteomes" id="UP000309673"/>
    </source>
</evidence>
<dbReference type="AlphaFoldDB" id="A0A4U0FAW6"/>
<evidence type="ECO:0000259" key="1">
    <source>
        <dbReference type="PROSITE" id="PS50844"/>
    </source>
</evidence>
<organism evidence="2 3">
    <name type="scientific">Cohnella pontilimi</name>
    <dbReference type="NCBI Taxonomy" id="2564100"/>
    <lineage>
        <taxon>Bacteria</taxon>
        <taxon>Bacillati</taxon>
        <taxon>Bacillota</taxon>
        <taxon>Bacilli</taxon>
        <taxon>Bacillales</taxon>
        <taxon>Paenibacillaceae</taxon>
        <taxon>Cohnella</taxon>
    </lineage>
</organism>
<feature type="domain" description="AFP-like" evidence="1">
    <location>
        <begin position="307"/>
        <end position="364"/>
    </location>
</feature>
<dbReference type="Gene3D" id="3.20.20.70">
    <property type="entry name" value="Aldolase class I"/>
    <property type="match status" value="1"/>
</dbReference>
<dbReference type="Pfam" id="PF03102">
    <property type="entry name" value="NeuB"/>
    <property type="match status" value="1"/>
</dbReference>
<dbReference type="Proteomes" id="UP000309673">
    <property type="component" value="Unassembled WGS sequence"/>
</dbReference>
<dbReference type="InterPro" id="IPR057736">
    <property type="entry name" value="SAF_PseI/NeuA/NeuB"/>
</dbReference>
<dbReference type="PANTHER" id="PTHR42966:SF1">
    <property type="entry name" value="SIALIC ACID SYNTHASE"/>
    <property type="match status" value="1"/>
</dbReference>
<dbReference type="Gene3D" id="3.90.1210.10">
    <property type="entry name" value="Antifreeze-like/N-acetylneuraminic acid synthase C-terminal domain"/>
    <property type="match status" value="1"/>
</dbReference>
<dbReference type="InterPro" id="IPR013785">
    <property type="entry name" value="Aldolase_TIM"/>
</dbReference>
<keyword evidence="3" id="KW-1185">Reference proteome</keyword>
<accession>A0A4U0FAW6</accession>
<sequence>MSVRTYIIAEAGVNHNGSLQMAKQLIDAALEAGADAVKFQSFKTENEISRHAPKAEYQTVSTDKEESQFDMVKKLELNQEAHAELIAYCKQEGIEFLSTPFDHESAAMLTDYFRLKTVKIPSGEVVNAPLLLQIARTGVDIILSTGMCTLGEVESALAVLAFGYMGQNGLPTTDHFMKAYYSSEGQRLLQEKVTLLHCTTEYPTPFDDVNLRVIDTFAQAFGLKTGLSDHTDGIAIPIAAVARGARVIEKHFTLDRRLPGPDHQASLEPSDLKRMIEGIRQTEAAIGRSVKVPAASEQKNLGIVRKSLVASVPIRKGELFSEYNLTAKRPGTGVSPMRYWEYLGISANRDYEEDEVIDPHALGT</sequence>
<dbReference type="InterPro" id="IPR006190">
    <property type="entry name" value="SAF_AFP_Neu5Ac"/>
</dbReference>
<dbReference type="Pfam" id="PF08666">
    <property type="entry name" value="SAF"/>
    <property type="match status" value="1"/>
</dbReference>
<dbReference type="GO" id="GO:0047444">
    <property type="term" value="F:N-acylneuraminate-9-phosphate synthase activity"/>
    <property type="evidence" value="ECO:0007669"/>
    <property type="project" value="TreeGrafter"/>
</dbReference>
<dbReference type="GO" id="GO:0016051">
    <property type="term" value="P:carbohydrate biosynthetic process"/>
    <property type="evidence" value="ECO:0007669"/>
    <property type="project" value="InterPro"/>
</dbReference>
<dbReference type="NCBIfam" id="TIGR03569">
    <property type="entry name" value="NeuB_NnaB"/>
    <property type="match status" value="1"/>
</dbReference>
<keyword evidence="2" id="KW-0808">Transferase</keyword>
<dbReference type="CDD" id="cd11615">
    <property type="entry name" value="SAF_NeuB_like"/>
    <property type="match status" value="1"/>
</dbReference>
<evidence type="ECO:0000313" key="2">
    <source>
        <dbReference type="EMBL" id="TJY41963.1"/>
    </source>
</evidence>
<comment type="caution">
    <text evidence="2">The sequence shown here is derived from an EMBL/GenBank/DDBJ whole genome shotgun (WGS) entry which is preliminary data.</text>
</comment>
<dbReference type="RefSeq" id="WP_136778097.1">
    <property type="nucleotide sequence ID" value="NZ_SUPK01000005.1"/>
</dbReference>
<gene>
    <name evidence="2" type="primary">neuB</name>
    <name evidence="2" type="ORF">E5161_12260</name>
</gene>
<dbReference type="InterPro" id="IPR036732">
    <property type="entry name" value="AFP_Neu5c_C_sf"/>
</dbReference>